<dbReference type="PhylomeDB" id="A0A0G4EE13"/>
<dbReference type="Proteomes" id="UP000041254">
    <property type="component" value="Unassembled WGS sequence"/>
</dbReference>
<evidence type="ECO:0000313" key="1">
    <source>
        <dbReference type="EMBL" id="CEL93569.1"/>
    </source>
</evidence>
<keyword evidence="2" id="KW-1185">Reference proteome</keyword>
<protein>
    <submittedName>
        <fullName evidence="1">Uncharacterized protein</fullName>
    </submittedName>
</protein>
<gene>
    <name evidence="1" type="ORF">Vbra_11277</name>
</gene>
<organism evidence="1 2">
    <name type="scientific">Vitrella brassicaformis (strain CCMP3155)</name>
    <dbReference type="NCBI Taxonomy" id="1169540"/>
    <lineage>
        <taxon>Eukaryota</taxon>
        <taxon>Sar</taxon>
        <taxon>Alveolata</taxon>
        <taxon>Colpodellida</taxon>
        <taxon>Vitrellaceae</taxon>
        <taxon>Vitrella</taxon>
    </lineage>
</organism>
<dbReference type="AlphaFoldDB" id="A0A0G4EE13"/>
<reference evidence="1 2" key="1">
    <citation type="submission" date="2014-11" db="EMBL/GenBank/DDBJ databases">
        <authorList>
            <person name="Zhu J."/>
            <person name="Qi W."/>
            <person name="Song R."/>
        </authorList>
    </citation>
    <scope>NUCLEOTIDE SEQUENCE [LARGE SCALE GENOMIC DNA]</scope>
</reference>
<dbReference type="EMBL" id="CDMY01000179">
    <property type="protein sequence ID" value="CEL93569.1"/>
    <property type="molecule type" value="Genomic_DNA"/>
</dbReference>
<evidence type="ECO:0000313" key="2">
    <source>
        <dbReference type="Proteomes" id="UP000041254"/>
    </source>
</evidence>
<accession>A0A0G4EE13</accession>
<dbReference type="InParanoid" id="A0A0G4EE13"/>
<sequence length="216" mass="24047">MQPATPLQPPSLYGPGGGKKLKPSLMPAFAAKNRRAIHEALLDTLALARDLQQPLTCPPLSPETAVPANCAESAPALDIRHIDHECIHEVTTERLHCQGLASRFKGWAGQKAHPRGNFVSVWSVPKRQIKNMLMSTEGKKKLLEGEGLRMEQQMHNGMMQAINAAIEEARAKTASREELNDLYIAKECFSFVSPQEEPYTQPLDTLIERINRIIHQ</sequence>
<proteinExistence type="predicted"/>
<dbReference type="VEuPathDB" id="CryptoDB:Vbra_11277"/>
<name>A0A0G4EE13_VITBC</name>